<protein>
    <recommendedName>
        <fullName evidence="3">DUF1844 domain-containing protein</fullName>
    </recommendedName>
</protein>
<keyword evidence="2" id="KW-1185">Reference proteome</keyword>
<accession>A0ABY3U5Z9</accession>
<proteinExistence type="predicted"/>
<dbReference type="RefSeq" id="WP_240171191.1">
    <property type="nucleotide sequence ID" value="NZ_CP092365.1"/>
</dbReference>
<dbReference type="Proteomes" id="UP001055200">
    <property type="component" value="Chromosome"/>
</dbReference>
<evidence type="ECO:0000313" key="2">
    <source>
        <dbReference type="Proteomes" id="UP001055200"/>
    </source>
</evidence>
<name>A0ABY3U5Z9_9MYCO</name>
<evidence type="ECO:0008006" key="3">
    <source>
        <dbReference type="Google" id="ProtNLM"/>
    </source>
</evidence>
<gene>
    <name evidence="1" type="ORF">MIU77_00610</name>
</gene>
<sequence>MKELTPEQYQAAQKALDYLQSYILESHAGMSYGPGTAEAMEELLDGEAENDYDLARNALGLALGMADIAVSLIKTRQNETQRALYATIADLRQAFTPPRHE</sequence>
<dbReference type="EMBL" id="CP092365">
    <property type="protein sequence ID" value="ULN52932.1"/>
    <property type="molecule type" value="Genomic_DNA"/>
</dbReference>
<reference evidence="1" key="1">
    <citation type="submission" date="2022-08" db="EMBL/GenBank/DDBJ databases">
        <title>Complete genome sequence of 14 non-tuberculosis mycobacteria type-strains.</title>
        <authorList>
            <person name="Igarashi Y."/>
            <person name="Osugi A."/>
            <person name="Mitarai S."/>
        </authorList>
    </citation>
    <scope>NUCLEOTIDE SEQUENCE</scope>
    <source>
        <strain evidence="1">DSM 45575</strain>
    </source>
</reference>
<evidence type="ECO:0000313" key="1">
    <source>
        <dbReference type="EMBL" id="ULN52932.1"/>
    </source>
</evidence>
<organism evidence="1 2">
    <name type="scientific">Mycolicibacillus parakoreensis</name>
    <dbReference type="NCBI Taxonomy" id="1069221"/>
    <lineage>
        <taxon>Bacteria</taxon>
        <taxon>Bacillati</taxon>
        <taxon>Actinomycetota</taxon>
        <taxon>Actinomycetes</taxon>
        <taxon>Mycobacteriales</taxon>
        <taxon>Mycobacteriaceae</taxon>
        <taxon>Mycolicibacillus</taxon>
    </lineage>
</organism>